<accession>A0A1D6ISZ8</accession>
<name>A0A1D6ISZ8_MAIZE</name>
<dbReference type="Gramene" id="Zm00001eb406260_T001">
    <property type="protein sequence ID" value="Zm00001eb406260_P001"/>
    <property type="gene ID" value="Zm00001eb406260"/>
</dbReference>
<proteinExistence type="predicted"/>
<reference evidence="2" key="4">
    <citation type="submission" date="2021-05" db="UniProtKB">
        <authorList>
            <consortium name="EnsemblPlants"/>
        </authorList>
    </citation>
    <scope>IDENTIFICATION</scope>
    <source>
        <strain evidence="2">cv. B73</strain>
    </source>
</reference>
<evidence type="ECO:0000313" key="1">
    <source>
        <dbReference type="EMBL" id="AQK39197.1"/>
    </source>
</evidence>
<sequence>MGRLVLVNSVRDSQLIYAINAPQIARGTLAEVDHRRRWFFWSGIESVSGTQCLVAWDKVCNTRGNGSLGVKDLDTLSACLLLEVAPPPTHYLNSSWAL</sequence>
<protein>
    <submittedName>
        <fullName evidence="1 2">Uncharacterized protein</fullName>
    </submittedName>
</protein>
<gene>
    <name evidence="1" type="ORF">ZEAMMB73_Zm00001d023361</name>
</gene>
<dbReference type="AlphaFoldDB" id="A0A1D6ISZ8"/>
<dbReference type="EMBL" id="CM000786">
    <property type="protein sequence ID" value="AQK39197.1"/>
    <property type="molecule type" value="Genomic_DNA"/>
</dbReference>
<organism evidence="1">
    <name type="scientific">Zea mays</name>
    <name type="common">Maize</name>
    <dbReference type="NCBI Taxonomy" id="4577"/>
    <lineage>
        <taxon>Eukaryota</taxon>
        <taxon>Viridiplantae</taxon>
        <taxon>Streptophyta</taxon>
        <taxon>Embryophyta</taxon>
        <taxon>Tracheophyta</taxon>
        <taxon>Spermatophyta</taxon>
        <taxon>Magnoliopsida</taxon>
        <taxon>Liliopsida</taxon>
        <taxon>Poales</taxon>
        <taxon>Poaceae</taxon>
        <taxon>PACMAD clade</taxon>
        <taxon>Panicoideae</taxon>
        <taxon>Andropogonodae</taxon>
        <taxon>Andropogoneae</taxon>
        <taxon>Tripsacinae</taxon>
        <taxon>Zea</taxon>
    </lineage>
</organism>
<keyword evidence="3" id="KW-1185">Reference proteome</keyword>
<reference evidence="3" key="1">
    <citation type="journal article" date="2009" name="Science">
        <title>The B73 maize genome: complexity, diversity, and dynamics.</title>
        <authorList>
            <person name="Schnable P.S."/>
            <person name="Ware D."/>
            <person name="Fulton R.S."/>
            <person name="Stein J.C."/>
            <person name="Wei F."/>
            <person name="Pasternak S."/>
            <person name="Liang C."/>
            <person name="Zhang J."/>
            <person name="Fulton L."/>
            <person name="Graves T.A."/>
            <person name="Minx P."/>
            <person name="Reily A.D."/>
            <person name="Courtney L."/>
            <person name="Kruchowski S.S."/>
            <person name="Tomlinson C."/>
            <person name="Strong C."/>
            <person name="Delehaunty K."/>
            <person name="Fronick C."/>
            <person name="Courtney B."/>
            <person name="Rock S.M."/>
            <person name="Belter E."/>
            <person name="Du F."/>
            <person name="Kim K."/>
            <person name="Abbott R.M."/>
            <person name="Cotton M."/>
            <person name="Levy A."/>
            <person name="Marchetto P."/>
            <person name="Ochoa K."/>
            <person name="Jackson S.M."/>
            <person name="Gillam B."/>
            <person name="Chen W."/>
            <person name="Yan L."/>
            <person name="Higginbotham J."/>
            <person name="Cardenas M."/>
            <person name="Waligorski J."/>
            <person name="Applebaum E."/>
            <person name="Phelps L."/>
            <person name="Falcone J."/>
            <person name="Kanchi K."/>
            <person name="Thane T."/>
            <person name="Scimone A."/>
            <person name="Thane N."/>
            <person name="Henke J."/>
            <person name="Wang T."/>
            <person name="Ruppert J."/>
            <person name="Shah N."/>
            <person name="Rotter K."/>
            <person name="Hodges J."/>
            <person name="Ingenthron E."/>
            <person name="Cordes M."/>
            <person name="Kohlberg S."/>
            <person name="Sgro J."/>
            <person name="Delgado B."/>
            <person name="Mead K."/>
            <person name="Chinwalla A."/>
            <person name="Leonard S."/>
            <person name="Crouse K."/>
            <person name="Collura K."/>
            <person name="Kudrna D."/>
            <person name="Currie J."/>
            <person name="He R."/>
            <person name="Angelova A."/>
            <person name="Rajasekar S."/>
            <person name="Mueller T."/>
            <person name="Lomeli R."/>
            <person name="Scara G."/>
            <person name="Ko A."/>
            <person name="Delaney K."/>
            <person name="Wissotski M."/>
            <person name="Lopez G."/>
            <person name="Campos D."/>
            <person name="Braidotti M."/>
            <person name="Ashley E."/>
            <person name="Golser W."/>
            <person name="Kim H."/>
            <person name="Lee S."/>
            <person name="Lin J."/>
            <person name="Dujmic Z."/>
            <person name="Kim W."/>
            <person name="Talag J."/>
            <person name="Zuccolo A."/>
            <person name="Fan C."/>
            <person name="Sebastian A."/>
            <person name="Kramer M."/>
            <person name="Spiegel L."/>
            <person name="Nascimento L."/>
            <person name="Zutavern T."/>
            <person name="Miller B."/>
            <person name="Ambroise C."/>
            <person name="Muller S."/>
            <person name="Spooner W."/>
            <person name="Narechania A."/>
            <person name="Ren L."/>
            <person name="Wei S."/>
            <person name="Kumari S."/>
            <person name="Faga B."/>
            <person name="Levy M.J."/>
            <person name="McMahan L."/>
            <person name="Van Buren P."/>
            <person name="Vaughn M.W."/>
            <person name="Ying K."/>
            <person name="Yeh C.-T."/>
            <person name="Emrich S.J."/>
            <person name="Jia Y."/>
            <person name="Kalyanaraman A."/>
            <person name="Hsia A.-P."/>
            <person name="Barbazuk W.B."/>
            <person name="Baucom R.S."/>
            <person name="Brutnell T.P."/>
            <person name="Carpita N.C."/>
            <person name="Chaparro C."/>
            <person name="Chia J.-M."/>
            <person name="Deragon J.-M."/>
            <person name="Estill J.C."/>
            <person name="Fu Y."/>
            <person name="Jeddeloh J.A."/>
            <person name="Han Y."/>
            <person name="Lee H."/>
            <person name="Li P."/>
            <person name="Lisch D.R."/>
            <person name="Liu S."/>
            <person name="Liu Z."/>
            <person name="Nagel D.H."/>
            <person name="McCann M.C."/>
            <person name="SanMiguel P."/>
            <person name="Myers A.M."/>
            <person name="Nettleton D."/>
            <person name="Nguyen J."/>
            <person name="Penning B.W."/>
            <person name="Ponnala L."/>
            <person name="Schneider K.L."/>
            <person name="Schwartz D.C."/>
            <person name="Sharma A."/>
            <person name="Soderlund C."/>
            <person name="Springer N.M."/>
            <person name="Sun Q."/>
            <person name="Wang H."/>
            <person name="Waterman M."/>
            <person name="Westerman R."/>
            <person name="Wolfgruber T.K."/>
            <person name="Yang L."/>
            <person name="Yu Y."/>
            <person name="Zhang L."/>
            <person name="Zhou S."/>
            <person name="Zhu Q."/>
            <person name="Bennetzen J.L."/>
            <person name="Dawe R.K."/>
            <person name="Jiang J."/>
            <person name="Jiang N."/>
            <person name="Presting G.G."/>
            <person name="Wessler S.R."/>
            <person name="Aluru S."/>
            <person name="Martienssen R.A."/>
            <person name="Clifton S.W."/>
            <person name="McCombie W.R."/>
            <person name="Wing R.A."/>
            <person name="Wilson R.K."/>
        </authorList>
    </citation>
    <scope>NUCLEOTIDE SEQUENCE [LARGE SCALE GENOMIC DNA]</scope>
    <source>
        <strain evidence="3">cv. B73</strain>
    </source>
</reference>
<dbReference type="EnsemblPlants" id="Zm00001eb406260_T001">
    <property type="protein sequence ID" value="Zm00001eb406260_P001"/>
    <property type="gene ID" value="Zm00001eb406260"/>
</dbReference>
<evidence type="ECO:0000313" key="3">
    <source>
        <dbReference type="Proteomes" id="UP000007305"/>
    </source>
</evidence>
<reference evidence="1" key="2">
    <citation type="submission" date="2015-12" db="EMBL/GenBank/DDBJ databases">
        <title>Update maize B73 reference genome by single molecule sequencing technologies.</title>
        <authorList>
            <consortium name="Maize Genome Sequencing Project"/>
            <person name="Ware D."/>
        </authorList>
    </citation>
    <scope>NUCLEOTIDE SEQUENCE</scope>
    <source>
        <tissue evidence="1">Seedling</tissue>
    </source>
</reference>
<dbReference type="Proteomes" id="UP000007305">
    <property type="component" value="Chromosome 10"/>
</dbReference>
<evidence type="ECO:0000313" key="2">
    <source>
        <dbReference type="EnsemblPlants" id="Zm00001eb406260_P001"/>
    </source>
</evidence>
<dbReference type="ExpressionAtlas" id="A0A1D6ISZ8">
    <property type="expression patterns" value="baseline"/>
</dbReference>
<reference evidence="2" key="3">
    <citation type="submission" date="2019-07" db="EMBL/GenBank/DDBJ databases">
        <authorList>
            <person name="Seetharam A."/>
            <person name="Woodhouse M."/>
            <person name="Cannon E."/>
        </authorList>
    </citation>
    <scope>NUCLEOTIDE SEQUENCE [LARGE SCALE GENOMIC DNA]</scope>
    <source>
        <strain evidence="2">cv. B73</strain>
    </source>
</reference>